<evidence type="ECO:0000313" key="2">
    <source>
        <dbReference type="EMBL" id="HAF2720900.1"/>
    </source>
</evidence>
<evidence type="ECO:0000313" key="3">
    <source>
        <dbReference type="EMBL" id="HAF4931842.1"/>
    </source>
</evidence>
<accession>A0A762B825</accession>
<keyword evidence="1" id="KW-0732">Signal</keyword>
<protein>
    <submittedName>
        <fullName evidence="5">Uncharacterized protein</fullName>
    </submittedName>
</protein>
<feature type="signal peptide" evidence="1">
    <location>
        <begin position="1"/>
        <end position="21"/>
    </location>
</feature>
<dbReference type="EMBL" id="DAAYBM010000001">
    <property type="protein sequence ID" value="HAG3487427.1"/>
    <property type="molecule type" value="Genomic_DNA"/>
</dbReference>
<dbReference type="EMBL" id="DAAULL010000001">
    <property type="protein sequence ID" value="HAF2720900.1"/>
    <property type="molecule type" value="Genomic_DNA"/>
</dbReference>
<dbReference type="EMBL" id="DAAVIM010000001">
    <property type="protein sequence ID" value="HAF4931842.1"/>
    <property type="molecule type" value="Genomic_DNA"/>
</dbReference>
<dbReference type="EMBL" id="DAAVKP010000001">
    <property type="protein sequence ID" value="HAF5248362.1"/>
    <property type="molecule type" value="Genomic_DNA"/>
</dbReference>
<dbReference type="EMBL" id="DAAYFV010000014">
    <property type="protein sequence ID" value="HAG4017041.1"/>
    <property type="molecule type" value="Genomic_DNA"/>
</dbReference>
<reference evidence="5" key="1">
    <citation type="journal article" date="2018" name="Genome Biol.">
        <title>SKESA: strategic k-mer extension for scrupulous assemblies.</title>
        <authorList>
            <person name="Souvorov A."/>
            <person name="Agarwala R."/>
            <person name="Lipman D.J."/>
        </authorList>
    </citation>
    <scope>NUCLEOTIDE SEQUENCE</scope>
    <source>
        <strain evidence="8">MA.00-03336</strain>
        <strain evidence="7">MA.01-00718</strain>
        <strain evidence="5">MA.01-00719</strain>
        <strain evidence="3">MA.98-00962</strain>
        <strain evidence="2">MA.98-00963</strain>
        <strain evidence="4">MA.98-00964</strain>
        <strain evidence="6">MA.99-01069</strain>
    </source>
</reference>
<organism evidence="5">
    <name type="scientific">Salmonella enterica</name>
    <name type="common">Salmonella choleraesuis</name>
    <dbReference type="NCBI Taxonomy" id="28901"/>
    <lineage>
        <taxon>Bacteria</taxon>
        <taxon>Pseudomonadati</taxon>
        <taxon>Pseudomonadota</taxon>
        <taxon>Gammaproteobacteria</taxon>
        <taxon>Enterobacterales</taxon>
        <taxon>Enterobacteriaceae</taxon>
        <taxon>Salmonella</taxon>
    </lineage>
</organism>
<evidence type="ECO:0000313" key="5">
    <source>
        <dbReference type="EMBL" id="HAG3487427.1"/>
    </source>
</evidence>
<reference evidence="5" key="2">
    <citation type="submission" date="2020-02" db="EMBL/GenBank/DDBJ databases">
        <authorList>
            <consortium name="NCBI Pathogen Detection Project"/>
        </authorList>
    </citation>
    <scope>NUCLEOTIDE SEQUENCE</scope>
    <source>
        <strain evidence="8">MA.00-03336</strain>
        <strain evidence="7">MA.01-00718</strain>
        <strain evidence="5">MA.01-00719</strain>
        <strain evidence="3">MA.98-00962</strain>
        <strain evidence="2">MA.98-00963</strain>
        <strain evidence="4">MA.98-00964</strain>
        <strain evidence="6">MA.99-01069</strain>
    </source>
</reference>
<name>A0A762B825_SALER</name>
<gene>
    <name evidence="7" type="ORF">G8130_000960</name>
    <name evidence="6" type="ORF">G8170_000804</name>
    <name evidence="2" type="ORF">G8M02_000583</name>
    <name evidence="3" type="ORF">G8N67_000772</name>
    <name evidence="8" type="ORF">G8T52_003679</name>
    <name evidence="5" type="ORF">G8W42_000329</name>
    <name evidence="4" type="ORF">G9A52_000583</name>
</gene>
<evidence type="ECO:0000313" key="7">
    <source>
        <dbReference type="EMBL" id="HAG4000361.1"/>
    </source>
</evidence>
<evidence type="ECO:0000313" key="8">
    <source>
        <dbReference type="EMBL" id="HAG4017041.1"/>
    </source>
</evidence>
<feature type="chain" id="PRO_5036198721" evidence="1">
    <location>
        <begin position="22"/>
        <end position="168"/>
    </location>
</feature>
<dbReference type="EMBL" id="DAAYFR010000001">
    <property type="protein sequence ID" value="HAG4000361.1"/>
    <property type="molecule type" value="Genomic_DNA"/>
</dbReference>
<dbReference type="EMBL" id="DAAYEK010000001">
    <property type="protein sequence ID" value="HAG3851089.1"/>
    <property type="molecule type" value="Genomic_DNA"/>
</dbReference>
<comment type="caution">
    <text evidence="5">The sequence shown here is derived from an EMBL/GenBank/DDBJ whole genome shotgun (WGS) entry which is preliminary data.</text>
</comment>
<sequence>MRNTMRYMAFFLVVFSTTVVAKTVPNTKAVETYKNQLEETKRIFNETQSTLMGATAVFDMYKNLGYLTPEVVAVSRHFLLLDEDAKKLYGENLLLNPTPFSSCATLPAAAYSYWMARLSSLKTDNVKAVNAQGESYIKQGKECKFAINNPPPSHIEESDYVEIIDVTQ</sequence>
<evidence type="ECO:0000313" key="6">
    <source>
        <dbReference type="EMBL" id="HAG3851089.1"/>
    </source>
</evidence>
<evidence type="ECO:0000256" key="1">
    <source>
        <dbReference type="SAM" id="SignalP"/>
    </source>
</evidence>
<evidence type="ECO:0000313" key="4">
    <source>
        <dbReference type="EMBL" id="HAF5248362.1"/>
    </source>
</evidence>
<dbReference type="AlphaFoldDB" id="A0A762B825"/>
<proteinExistence type="predicted"/>